<sequence length="465" mass="51356">MSPSSLRLLHLPCLSSIRMDSSSFVRKGHVSRLVFWRKRHFLVTKTKFRLLALVGFAEVKREAVVEISEVDFTVPTGVLVNDFLKVTSATHFRHHFIVVADVGICERDQNGRDINTICTGSGGAFLSTNGDSNQIVSITSCLFHTVKSEKDGGVILARLGTGSTLTVVGTTFTSCSSTGSGGVLFVSCPVDHNPANLIIDSTFGSGISCGQGKKGEWIFLRGHSFESYLKDSTWAGSIDSLIAPTDDALLWGEDGSEEASSGIQAGDDRSGGWRERWGWMWTNASGVPVVVNRCLSSFWNIAIRDRDRNLFVVHSDLESLLRGVSLDGIKPTLPETGLVSKEEKEKCIVRCSACSQRRRISLTVWPEPPSMFTHSVLTVKIEHRQYNNHRLFFRSERRNHNRELTLQSHLCVDKRDSLSWSGWPVCAVVWLADSLRTVVRSVVVVGVVGTCVDQCWFCLVISDCG</sequence>
<gene>
    <name evidence="1" type="ORF">BLNAU_25102</name>
</gene>
<evidence type="ECO:0000313" key="2">
    <source>
        <dbReference type="Proteomes" id="UP001281761"/>
    </source>
</evidence>
<evidence type="ECO:0000313" key="1">
    <source>
        <dbReference type="EMBL" id="KAK2939993.1"/>
    </source>
</evidence>
<reference evidence="1 2" key="1">
    <citation type="journal article" date="2022" name="bioRxiv">
        <title>Genomics of Preaxostyla Flagellates Illuminates Evolutionary Transitions and the Path Towards Mitochondrial Loss.</title>
        <authorList>
            <person name="Novak L.V.F."/>
            <person name="Treitli S.C."/>
            <person name="Pyrih J."/>
            <person name="Halakuc P."/>
            <person name="Pipaliya S.V."/>
            <person name="Vacek V."/>
            <person name="Brzon O."/>
            <person name="Soukal P."/>
            <person name="Eme L."/>
            <person name="Dacks J.B."/>
            <person name="Karnkowska A."/>
            <person name="Elias M."/>
            <person name="Hampl V."/>
        </authorList>
    </citation>
    <scope>NUCLEOTIDE SEQUENCE [LARGE SCALE GENOMIC DNA]</scope>
    <source>
        <strain evidence="1">NAU3</strain>
        <tissue evidence="1">Gut</tissue>
    </source>
</reference>
<keyword evidence="2" id="KW-1185">Reference proteome</keyword>
<accession>A0ABQ9WKY9</accession>
<comment type="caution">
    <text evidence="1">The sequence shown here is derived from an EMBL/GenBank/DDBJ whole genome shotgun (WGS) entry which is preliminary data.</text>
</comment>
<proteinExistence type="predicted"/>
<dbReference type="EMBL" id="JARBJD010000779">
    <property type="protein sequence ID" value="KAK2939993.1"/>
    <property type="molecule type" value="Genomic_DNA"/>
</dbReference>
<protein>
    <submittedName>
        <fullName evidence="1">Uncharacterized protein</fullName>
    </submittedName>
</protein>
<name>A0ABQ9WKY9_9EUKA</name>
<organism evidence="1 2">
    <name type="scientific">Blattamonas nauphoetae</name>
    <dbReference type="NCBI Taxonomy" id="2049346"/>
    <lineage>
        <taxon>Eukaryota</taxon>
        <taxon>Metamonada</taxon>
        <taxon>Preaxostyla</taxon>
        <taxon>Oxymonadida</taxon>
        <taxon>Blattamonas</taxon>
    </lineage>
</organism>
<dbReference type="Proteomes" id="UP001281761">
    <property type="component" value="Unassembled WGS sequence"/>
</dbReference>